<dbReference type="AlphaFoldDB" id="A0A1I8BDE1"/>
<organism evidence="2 3">
    <name type="scientific">Meloidogyne hapla</name>
    <name type="common">Root-knot nematode worm</name>
    <dbReference type="NCBI Taxonomy" id="6305"/>
    <lineage>
        <taxon>Eukaryota</taxon>
        <taxon>Metazoa</taxon>
        <taxon>Ecdysozoa</taxon>
        <taxon>Nematoda</taxon>
        <taxon>Chromadorea</taxon>
        <taxon>Rhabditida</taxon>
        <taxon>Tylenchina</taxon>
        <taxon>Tylenchomorpha</taxon>
        <taxon>Tylenchoidea</taxon>
        <taxon>Meloidogynidae</taxon>
        <taxon>Meloidogyninae</taxon>
        <taxon>Meloidogyne</taxon>
    </lineage>
</organism>
<reference evidence="3" key="1">
    <citation type="submission" date="2016-11" db="UniProtKB">
        <authorList>
            <consortium name="WormBaseParasite"/>
        </authorList>
    </citation>
    <scope>IDENTIFICATION</scope>
</reference>
<feature type="compositionally biased region" description="Low complexity" evidence="1">
    <location>
        <begin position="102"/>
        <end position="112"/>
    </location>
</feature>
<dbReference type="WBParaSite" id="MhA1_Contig1913.frz3.gene5">
    <property type="protein sequence ID" value="MhA1_Contig1913.frz3.gene5"/>
    <property type="gene ID" value="MhA1_Contig1913.frz3.gene5"/>
</dbReference>
<feature type="region of interest" description="Disordered" evidence="1">
    <location>
        <begin position="157"/>
        <end position="185"/>
    </location>
</feature>
<sequence length="397" mass="43634">MLQLQQPKGRPSTSLPFLSAPSGVPPILPRPKHHQQKKLRNLLLNKSPKVIPIQPKIAKTSSTFKATFNKSDGCFNSLSEMSDVQSPLHTPQIPSTSQQQHSSNNLSISTTSSISCSNNTLDGQHISPGLLSVHLSPSPKLATIKKCQKQKITLLKEKSSIRPQTPPNKLKKHQKRNKKIKQQNQSVNNSEIMLGEDLHEIDLSQLVNSTVITTEDYLPSQSEQPIYTNMDMYNTNNGTCVGLHQQSTSNNICQMQSSNTDIQLTQQQRILNFVENSNNQQQQQSLHSIIIPKNNIQRPLSTNTSSTTTTISSNNQQYNNNDQQQLSSSSISSNISTVSVISSSISQTNNSQGWHPYLVAHPGGSHISSTPDSGIQSIDGSPPSVYTPPMVSPYSSQ</sequence>
<feature type="region of interest" description="Disordered" evidence="1">
    <location>
        <begin position="292"/>
        <end position="329"/>
    </location>
</feature>
<accession>A0A1I8BDE1</accession>
<feature type="compositionally biased region" description="Basic residues" evidence="1">
    <location>
        <begin position="169"/>
        <end position="181"/>
    </location>
</feature>
<feature type="region of interest" description="Disordered" evidence="1">
    <location>
        <begin position="1"/>
        <end position="35"/>
    </location>
</feature>
<feature type="compositionally biased region" description="Low complexity" evidence="1">
    <location>
        <begin position="301"/>
        <end position="329"/>
    </location>
</feature>
<feature type="compositionally biased region" description="Polar residues" evidence="1">
    <location>
        <begin position="82"/>
        <end position="101"/>
    </location>
</feature>
<feature type="region of interest" description="Disordered" evidence="1">
    <location>
        <begin position="82"/>
        <end position="112"/>
    </location>
</feature>
<feature type="compositionally biased region" description="Polar residues" evidence="1">
    <location>
        <begin position="366"/>
        <end position="379"/>
    </location>
</feature>
<evidence type="ECO:0000256" key="1">
    <source>
        <dbReference type="SAM" id="MobiDB-lite"/>
    </source>
</evidence>
<name>A0A1I8BDE1_MELHA</name>
<keyword evidence="2" id="KW-1185">Reference proteome</keyword>
<proteinExistence type="predicted"/>
<feature type="compositionally biased region" description="Polar residues" evidence="1">
    <location>
        <begin position="1"/>
        <end position="16"/>
    </location>
</feature>
<evidence type="ECO:0000313" key="3">
    <source>
        <dbReference type="WBParaSite" id="MhA1_Contig1913.frz3.gene5"/>
    </source>
</evidence>
<protein>
    <submittedName>
        <fullName evidence="3">Uncharacterized protein</fullName>
    </submittedName>
</protein>
<dbReference type="Proteomes" id="UP000095281">
    <property type="component" value="Unplaced"/>
</dbReference>
<feature type="region of interest" description="Disordered" evidence="1">
    <location>
        <begin position="362"/>
        <end position="397"/>
    </location>
</feature>
<evidence type="ECO:0000313" key="2">
    <source>
        <dbReference type="Proteomes" id="UP000095281"/>
    </source>
</evidence>